<dbReference type="Gene3D" id="1.20.1250.20">
    <property type="entry name" value="MFS general substrate transporter like domains"/>
    <property type="match status" value="2"/>
</dbReference>
<evidence type="ECO:0000256" key="5">
    <source>
        <dbReference type="ARBA" id="ARBA00023136"/>
    </source>
</evidence>
<accession>W7AE23</accession>
<feature type="transmembrane region" description="Helical" evidence="7">
    <location>
        <begin position="28"/>
        <end position="51"/>
    </location>
</feature>
<feature type="compositionally biased region" description="Basic and acidic residues" evidence="6">
    <location>
        <begin position="255"/>
        <end position="271"/>
    </location>
</feature>
<feature type="region of interest" description="Disordered" evidence="6">
    <location>
        <begin position="255"/>
        <end position="280"/>
    </location>
</feature>
<proteinExistence type="predicted"/>
<evidence type="ECO:0008006" key="10">
    <source>
        <dbReference type="Google" id="ProtNLM"/>
    </source>
</evidence>
<evidence type="ECO:0000313" key="9">
    <source>
        <dbReference type="Proteomes" id="UP000030640"/>
    </source>
</evidence>
<reference evidence="8 9" key="1">
    <citation type="submission" date="2013-02" db="EMBL/GenBank/DDBJ databases">
        <title>The Genome Sequence of Plasmodium inui San Antonio 1.</title>
        <authorList>
            <consortium name="The Broad Institute Genome Sequencing Platform"/>
            <consortium name="The Broad Institute Genome Sequencing Center for Infectious Disease"/>
            <person name="Neafsey D."/>
            <person name="Cheeseman I."/>
            <person name="Volkman S."/>
            <person name="Adams J."/>
            <person name="Walker B."/>
            <person name="Young S.K."/>
            <person name="Zeng Q."/>
            <person name="Gargeya S."/>
            <person name="Fitzgerald M."/>
            <person name="Haas B."/>
            <person name="Abouelleil A."/>
            <person name="Alvarado L."/>
            <person name="Arachchi H.M."/>
            <person name="Berlin A.M."/>
            <person name="Chapman S.B."/>
            <person name="Dewar J."/>
            <person name="Goldberg J."/>
            <person name="Griggs A."/>
            <person name="Gujja S."/>
            <person name="Hansen M."/>
            <person name="Howarth C."/>
            <person name="Imamovic A."/>
            <person name="Larimer J."/>
            <person name="McCowan C."/>
            <person name="Murphy C."/>
            <person name="Neiman D."/>
            <person name="Pearson M."/>
            <person name="Priest M."/>
            <person name="Roberts A."/>
            <person name="Saif S."/>
            <person name="Shea T."/>
            <person name="Sisk P."/>
            <person name="Sykes S."/>
            <person name="Wortman J."/>
            <person name="Nusbaum C."/>
            <person name="Birren B."/>
        </authorList>
    </citation>
    <scope>NUCLEOTIDE SEQUENCE [LARGE SCALE GENOMIC DNA]</scope>
    <source>
        <strain evidence="8 9">San Antonio 1</strain>
    </source>
</reference>
<keyword evidence="3 7" id="KW-0812">Transmembrane</keyword>
<feature type="transmembrane region" description="Helical" evidence="7">
    <location>
        <begin position="521"/>
        <end position="540"/>
    </location>
</feature>
<feature type="transmembrane region" description="Helical" evidence="7">
    <location>
        <begin position="546"/>
        <end position="565"/>
    </location>
</feature>
<dbReference type="Pfam" id="PF07690">
    <property type="entry name" value="MFS_1"/>
    <property type="match status" value="1"/>
</dbReference>
<dbReference type="InterPro" id="IPR036259">
    <property type="entry name" value="MFS_trans_sf"/>
</dbReference>
<evidence type="ECO:0000256" key="6">
    <source>
        <dbReference type="SAM" id="MobiDB-lite"/>
    </source>
</evidence>
<keyword evidence="5 7" id="KW-0472">Membrane</keyword>
<evidence type="ECO:0000256" key="2">
    <source>
        <dbReference type="ARBA" id="ARBA00022448"/>
    </source>
</evidence>
<feature type="transmembrane region" description="Helical" evidence="7">
    <location>
        <begin position="421"/>
        <end position="440"/>
    </location>
</feature>
<name>W7AE23_9APIC</name>
<evidence type="ECO:0000256" key="3">
    <source>
        <dbReference type="ARBA" id="ARBA00022692"/>
    </source>
</evidence>
<dbReference type="OrthoDB" id="370281at2759"/>
<dbReference type="PANTHER" id="PTHR23504">
    <property type="entry name" value="MAJOR FACILITATOR SUPERFAMILY DOMAIN-CONTAINING PROTEIN 10"/>
    <property type="match status" value="1"/>
</dbReference>
<dbReference type="VEuPathDB" id="PlasmoDB:C922_00381"/>
<feature type="transmembrane region" description="Helical" evidence="7">
    <location>
        <begin position="452"/>
        <end position="473"/>
    </location>
</feature>
<keyword evidence="2" id="KW-0813">Transport</keyword>
<keyword evidence="9" id="KW-1185">Reference proteome</keyword>
<feature type="transmembrane region" description="Helical" evidence="7">
    <location>
        <begin position="178"/>
        <end position="201"/>
    </location>
</feature>
<dbReference type="EMBL" id="KI965460">
    <property type="protein sequence ID" value="EUD69518.1"/>
    <property type="molecule type" value="Genomic_DNA"/>
</dbReference>
<dbReference type="GO" id="GO:0016020">
    <property type="term" value="C:membrane"/>
    <property type="evidence" value="ECO:0007669"/>
    <property type="project" value="UniProtKB-SubCell"/>
</dbReference>
<feature type="transmembrane region" description="Helical" evidence="7">
    <location>
        <begin position="385"/>
        <end position="409"/>
    </location>
</feature>
<protein>
    <recommendedName>
        <fullName evidence="10">Major facilitator superfamily (MFS) profile domain-containing protein</fullName>
    </recommendedName>
</protein>
<dbReference type="GO" id="GO:0022857">
    <property type="term" value="F:transmembrane transporter activity"/>
    <property type="evidence" value="ECO:0007669"/>
    <property type="project" value="InterPro"/>
</dbReference>
<feature type="transmembrane region" description="Helical" evidence="7">
    <location>
        <begin position="90"/>
        <end position="109"/>
    </location>
</feature>
<evidence type="ECO:0000256" key="7">
    <source>
        <dbReference type="SAM" id="Phobius"/>
    </source>
</evidence>
<organism evidence="8 9">
    <name type="scientific">Plasmodium inui San Antonio 1</name>
    <dbReference type="NCBI Taxonomy" id="1237626"/>
    <lineage>
        <taxon>Eukaryota</taxon>
        <taxon>Sar</taxon>
        <taxon>Alveolata</taxon>
        <taxon>Apicomplexa</taxon>
        <taxon>Aconoidasida</taxon>
        <taxon>Haemosporida</taxon>
        <taxon>Plasmodiidae</taxon>
        <taxon>Plasmodium</taxon>
        <taxon>Plasmodium (Plasmodium)</taxon>
    </lineage>
</organism>
<sequence length="578" mass="66348">MKAKTEDENLFYDNEEYEKIKKKTLFKILLSVFIKTLFESFLQPLLPFYILNYYDIPVKELGILLSFYSLAQCVMCLIIGFFSSINKKHLLVFLILLNLVGMYLFYVKLNFPLLILNRIICGSSSVFIVVVNAIINDLVDTDVCIYYTYINVFNAIGIILGPLLSSLFLSIFNFEIILNFNTLGLIVSLLIVLTISSELLAQNQDNIKKDIIEDANLITLNVDTNGQKKKHAQKNLPCNGGKNSAYLKDLVQSEFKNDRSHSGRNKHETSSYKRGANSANGNYATGHYETGRYASGKLAGGNSAGGNSAGDYSANSYLLNKKKKHPDENYKRKFFNYDNDEFSELSYQQFLKRRDYFYITRLTLYVKEKIRALAHTTLSYKLKCLLSICMFRFTSAFSSNLMSNIFFVFYNDNVSSDNKQIQISVFVSLSGIIMIFYQYFSFSYILKTFGYNGTAIIGLLIQSTGILLTYNSIKYYNIIFQYISICFIHSCSYAYIEPIIPTIISLFFAKKDQLFSQSIVSFFRYLSLTISPIIYSYYYIESQLSPFFISSCVSIVSIFFVRLSFKYHKRMNASLLSN</sequence>
<keyword evidence="4 7" id="KW-1133">Transmembrane helix</keyword>
<evidence type="ECO:0000256" key="4">
    <source>
        <dbReference type="ARBA" id="ARBA00022989"/>
    </source>
</evidence>
<dbReference type="InterPro" id="IPR011701">
    <property type="entry name" value="MFS"/>
</dbReference>
<dbReference type="Proteomes" id="UP000030640">
    <property type="component" value="Unassembled WGS sequence"/>
</dbReference>
<dbReference type="RefSeq" id="XP_008814220.1">
    <property type="nucleotide sequence ID" value="XM_008815998.1"/>
</dbReference>
<comment type="subcellular location">
    <subcellularLocation>
        <location evidence="1">Membrane</location>
        <topology evidence="1">Multi-pass membrane protein</topology>
    </subcellularLocation>
</comment>
<gene>
    <name evidence="8" type="ORF">C922_00381</name>
</gene>
<dbReference type="GeneID" id="20035655"/>
<evidence type="ECO:0000313" key="8">
    <source>
        <dbReference type="EMBL" id="EUD69518.1"/>
    </source>
</evidence>
<dbReference type="PANTHER" id="PTHR23504:SF31">
    <property type="entry name" value="MAJOR FACILITATOR SUPERFAMILY DOMAIN-CONTAINING PROTEIN 10"/>
    <property type="match status" value="1"/>
</dbReference>
<dbReference type="AlphaFoldDB" id="W7AE23"/>
<evidence type="ECO:0000256" key="1">
    <source>
        <dbReference type="ARBA" id="ARBA00004141"/>
    </source>
</evidence>
<dbReference type="SUPFAM" id="SSF103473">
    <property type="entry name" value="MFS general substrate transporter"/>
    <property type="match status" value="1"/>
</dbReference>
<feature type="transmembrane region" description="Helical" evidence="7">
    <location>
        <begin position="147"/>
        <end position="172"/>
    </location>
</feature>
<feature type="transmembrane region" description="Helical" evidence="7">
    <location>
        <begin position="115"/>
        <end position="135"/>
    </location>
</feature>
<feature type="transmembrane region" description="Helical" evidence="7">
    <location>
        <begin position="63"/>
        <end position="83"/>
    </location>
</feature>
<feature type="transmembrane region" description="Helical" evidence="7">
    <location>
        <begin position="479"/>
        <end position="509"/>
    </location>
</feature>